<keyword evidence="10" id="KW-0812">Transmembrane</keyword>
<reference evidence="13" key="1">
    <citation type="submission" date="2017-09" db="EMBL/GenBank/DDBJ databases">
        <title>Depth-based differentiation of microbial function through sediment-hosted aquifers and enrichment of novel symbionts in the deep terrestrial subsurface.</title>
        <authorList>
            <person name="Probst A.J."/>
            <person name="Ladd B."/>
            <person name="Jarett J.K."/>
            <person name="Geller-Mcgrath D.E."/>
            <person name="Sieber C.M.K."/>
            <person name="Emerson J.B."/>
            <person name="Anantharaman K."/>
            <person name="Thomas B.C."/>
            <person name="Malmstrom R."/>
            <person name="Stieglmeier M."/>
            <person name="Klingl A."/>
            <person name="Woyke T."/>
            <person name="Ryan C.M."/>
            <person name="Banfield J.F."/>
        </authorList>
    </citation>
    <scope>NUCLEOTIDE SEQUENCE [LARGE SCALE GENOMIC DNA]</scope>
</reference>
<evidence type="ECO:0000256" key="5">
    <source>
        <dbReference type="ARBA" id="ARBA00022984"/>
    </source>
</evidence>
<dbReference type="PANTHER" id="PTHR21581:SF33">
    <property type="entry name" value="D-ALANYL-D-ALANINE CARBOXYPEPTIDASE DACB"/>
    <property type="match status" value="1"/>
</dbReference>
<dbReference type="GO" id="GO:0071555">
    <property type="term" value="P:cell wall organization"/>
    <property type="evidence" value="ECO:0007669"/>
    <property type="project" value="UniProtKB-KW"/>
</dbReference>
<feature type="binding site" evidence="8">
    <location>
        <position position="290"/>
    </location>
    <ligand>
        <name>substrate</name>
    </ligand>
</feature>
<feature type="transmembrane region" description="Helical" evidence="10">
    <location>
        <begin position="40"/>
        <end position="58"/>
    </location>
</feature>
<keyword evidence="4" id="KW-0133">Cell shape</keyword>
<keyword evidence="5" id="KW-0573">Peptidoglycan synthesis</keyword>
<evidence type="ECO:0000256" key="3">
    <source>
        <dbReference type="ARBA" id="ARBA00022801"/>
    </source>
</evidence>
<accession>A0A2H0XAL5</accession>
<evidence type="ECO:0000256" key="2">
    <source>
        <dbReference type="ARBA" id="ARBA00022729"/>
    </source>
</evidence>
<keyword evidence="10" id="KW-1133">Transmembrane helix</keyword>
<dbReference type="Proteomes" id="UP000231098">
    <property type="component" value="Unassembled WGS sequence"/>
</dbReference>
<gene>
    <name evidence="12" type="ORF">COT51_00080</name>
</gene>
<dbReference type="Pfam" id="PF00768">
    <property type="entry name" value="Peptidase_S11"/>
    <property type="match status" value="1"/>
</dbReference>
<dbReference type="GO" id="GO:0009002">
    <property type="term" value="F:serine-type D-Ala-D-Ala carboxypeptidase activity"/>
    <property type="evidence" value="ECO:0007669"/>
    <property type="project" value="InterPro"/>
</dbReference>
<dbReference type="Gene3D" id="3.40.710.10">
    <property type="entry name" value="DD-peptidase/beta-lactamase superfamily"/>
    <property type="match status" value="1"/>
</dbReference>
<dbReference type="GO" id="GO:0008360">
    <property type="term" value="P:regulation of cell shape"/>
    <property type="evidence" value="ECO:0007669"/>
    <property type="project" value="UniProtKB-KW"/>
</dbReference>
<dbReference type="InterPro" id="IPR001967">
    <property type="entry name" value="Peptidase_S11_N"/>
</dbReference>
<protein>
    <recommendedName>
        <fullName evidence="11">Peptidase S11 D-alanyl-D-alanine carboxypeptidase A N-terminal domain-containing protein</fullName>
    </recommendedName>
</protein>
<evidence type="ECO:0000259" key="11">
    <source>
        <dbReference type="Pfam" id="PF00768"/>
    </source>
</evidence>
<feature type="domain" description="Peptidase S11 D-alanyl-D-alanine carboxypeptidase A N-terminal" evidence="11">
    <location>
        <begin position="92"/>
        <end position="319"/>
    </location>
</feature>
<evidence type="ECO:0000256" key="9">
    <source>
        <dbReference type="RuleBase" id="RU004016"/>
    </source>
</evidence>
<evidence type="ECO:0000256" key="7">
    <source>
        <dbReference type="PIRSR" id="PIRSR618044-1"/>
    </source>
</evidence>
<keyword evidence="2" id="KW-0732">Signal</keyword>
<evidence type="ECO:0000313" key="13">
    <source>
        <dbReference type="Proteomes" id="UP000231098"/>
    </source>
</evidence>
<dbReference type="InterPro" id="IPR012338">
    <property type="entry name" value="Beta-lactam/transpept-like"/>
</dbReference>
<organism evidence="12 13">
    <name type="scientific">candidate division WWE3 bacterium CG08_land_8_20_14_0_20_41_15</name>
    <dbReference type="NCBI Taxonomy" id="1975086"/>
    <lineage>
        <taxon>Bacteria</taxon>
        <taxon>Katanobacteria</taxon>
    </lineage>
</organism>
<keyword evidence="10" id="KW-0472">Membrane</keyword>
<evidence type="ECO:0000256" key="8">
    <source>
        <dbReference type="PIRSR" id="PIRSR618044-2"/>
    </source>
</evidence>
<dbReference type="EMBL" id="PEYV01000001">
    <property type="protein sequence ID" value="PIS21956.1"/>
    <property type="molecule type" value="Genomic_DNA"/>
</dbReference>
<comment type="similarity">
    <text evidence="1 9">Belongs to the peptidase S11 family.</text>
</comment>
<dbReference type="PRINTS" id="PR00725">
    <property type="entry name" value="DADACBPTASE1"/>
</dbReference>
<dbReference type="PANTHER" id="PTHR21581">
    <property type="entry name" value="D-ALANYL-D-ALANINE CARBOXYPEPTIDASE"/>
    <property type="match status" value="1"/>
</dbReference>
<sequence>MGNFSLPIEFFFILQGLVYHKVKNNLSCYNFLVRKKRSRFPLFILGLILAFLFIIPLPKEKKVEPISPVVFAESLDLYKDIWSPSGNIGSSAPAPEISAQSAMFVDLDTGKIIYEKNSRERRPVASLTKIMTALLALERGNLDHKMTVTEYAASLGEDSMYASAGEKFTLKELLYALMLNSANDAAETIGENLAGDRNTFVSWMNGRARELGLSDTNFVNASGLDEDKNDYSTAYDVLVMARTAIEKFPVFTEITGTTDQFFEECPDHKAIFLSNETNLLRTYPGCFGIKTGYTPKAGLCLVTAVKRDGKRVLGVILNSGDRRGDAELLLDYSYMSLGVVR</sequence>
<keyword evidence="6" id="KW-0961">Cell wall biogenesis/degradation</keyword>
<keyword evidence="3" id="KW-0378">Hydrolase</keyword>
<evidence type="ECO:0000313" key="12">
    <source>
        <dbReference type="EMBL" id="PIS21956.1"/>
    </source>
</evidence>
<dbReference type="AlphaFoldDB" id="A0A2H0XAL5"/>
<dbReference type="GO" id="GO:0009252">
    <property type="term" value="P:peptidoglycan biosynthetic process"/>
    <property type="evidence" value="ECO:0007669"/>
    <property type="project" value="UniProtKB-KW"/>
</dbReference>
<name>A0A2H0XAL5_UNCKA</name>
<proteinExistence type="inferred from homology"/>
<dbReference type="InterPro" id="IPR018044">
    <property type="entry name" value="Peptidase_S11"/>
</dbReference>
<feature type="active site" description="Proton acceptor" evidence="7">
    <location>
        <position position="129"/>
    </location>
</feature>
<feature type="active site" description="Acyl-ester intermediate" evidence="7">
    <location>
        <position position="126"/>
    </location>
</feature>
<evidence type="ECO:0000256" key="4">
    <source>
        <dbReference type="ARBA" id="ARBA00022960"/>
    </source>
</evidence>
<dbReference type="GO" id="GO:0006508">
    <property type="term" value="P:proteolysis"/>
    <property type="evidence" value="ECO:0007669"/>
    <property type="project" value="InterPro"/>
</dbReference>
<evidence type="ECO:0000256" key="10">
    <source>
        <dbReference type="SAM" id="Phobius"/>
    </source>
</evidence>
<evidence type="ECO:0000256" key="1">
    <source>
        <dbReference type="ARBA" id="ARBA00007164"/>
    </source>
</evidence>
<evidence type="ECO:0000256" key="6">
    <source>
        <dbReference type="ARBA" id="ARBA00023316"/>
    </source>
</evidence>
<feature type="active site" evidence="7">
    <location>
        <position position="181"/>
    </location>
</feature>
<dbReference type="SUPFAM" id="SSF56601">
    <property type="entry name" value="beta-lactamase/transpeptidase-like"/>
    <property type="match status" value="1"/>
</dbReference>
<comment type="caution">
    <text evidence="12">The sequence shown here is derived from an EMBL/GenBank/DDBJ whole genome shotgun (WGS) entry which is preliminary data.</text>
</comment>